<accession>A0A2R8BYP8</accession>
<evidence type="ECO:0000313" key="5">
    <source>
        <dbReference type="Proteomes" id="UP000244912"/>
    </source>
</evidence>
<dbReference type="PANTHER" id="PTHR43333">
    <property type="entry name" value="2-HACID_DH_C DOMAIN-CONTAINING PROTEIN"/>
    <property type="match status" value="1"/>
</dbReference>
<evidence type="ECO:0000259" key="3">
    <source>
        <dbReference type="Pfam" id="PF02826"/>
    </source>
</evidence>
<dbReference type="RefSeq" id="WP_108895047.1">
    <property type="nucleotide sequence ID" value="NZ_ONZF01000008.1"/>
</dbReference>
<sequence length="309" mass="33212">MIRVLFAAGDSRWDDWKSPLRTAFAEAGLDCDLAQHHEPSQVDIIVYAPNVPLQDFRPYTNARAVLNIWAGVEGIVGNETLTQPLARMVDPGLTEGMVEYVCGHVLRHHLGIDTQITGQDGVWKPQVPPLARDRAVTILGLGELGGACATALVQLGFPVTGWSRSQKDIAGIRCLSGDDGLTKALKTAQILVCLLPLTPDTTDILGSAAFGHLPAGAVLINPGRGGLIVERDLMAALETGHIAHATLDTFRTEPLPQDHPFWSHPGVTVTPHIASETRPATAAPVIAENVRRAMADEPILHLVDREKGY</sequence>
<dbReference type="AlphaFoldDB" id="A0A2R8BYP8"/>
<dbReference type="PROSITE" id="PS00671">
    <property type="entry name" value="D_2_HYDROXYACID_DH_3"/>
    <property type="match status" value="1"/>
</dbReference>
<proteinExistence type="predicted"/>
<dbReference type="CDD" id="cd12164">
    <property type="entry name" value="GDH_like_2"/>
    <property type="match status" value="1"/>
</dbReference>
<dbReference type="Pfam" id="PF02826">
    <property type="entry name" value="2-Hacid_dh_C"/>
    <property type="match status" value="1"/>
</dbReference>
<dbReference type="EC" id="1.1.1.79" evidence="4"/>
<dbReference type="InterPro" id="IPR036291">
    <property type="entry name" value="NAD(P)-bd_dom_sf"/>
</dbReference>
<dbReference type="GO" id="GO:0030267">
    <property type="term" value="F:glyoxylate reductase (NADPH) activity"/>
    <property type="evidence" value="ECO:0007669"/>
    <property type="project" value="UniProtKB-EC"/>
</dbReference>
<keyword evidence="5" id="KW-1185">Reference proteome</keyword>
<keyword evidence="1 4" id="KW-0560">Oxidoreductase</keyword>
<name>A0A2R8BYP8_9RHOB</name>
<evidence type="ECO:0000313" key="4">
    <source>
        <dbReference type="EMBL" id="SPJ25233.1"/>
    </source>
</evidence>
<dbReference type="PANTHER" id="PTHR43333:SF1">
    <property type="entry name" value="D-ISOMER SPECIFIC 2-HYDROXYACID DEHYDROGENASE NAD-BINDING DOMAIN-CONTAINING PROTEIN"/>
    <property type="match status" value="1"/>
</dbReference>
<evidence type="ECO:0000256" key="2">
    <source>
        <dbReference type="ARBA" id="ARBA00023027"/>
    </source>
</evidence>
<organism evidence="4 5">
    <name type="scientific">Palleronia abyssalis</name>
    <dbReference type="NCBI Taxonomy" id="1501240"/>
    <lineage>
        <taxon>Bacteria</taxon>
        <taxon>Pseudomonadati</taxon>
        <taxon>Pseudomonadota</taxon>
        <taxon>Alphaproteobacteria</taxon>
        <taxon>Rhodobacterales</taxon>
        <taxon>Roseobacteraceae</taxon>
        <taxon>Palleronia</taxon>
    </lineage>
</organism>
<dbReference type="Gene3D" id="3.40.50.720">
    <property type="entry name" value="NAD(P)-binding Rossmann-like Domain"/>
    <property type="match status" value="2"/>
</dbReference>
<gene>
    <name evidence="4" type="primary">ghrA</name>
    <name evidence="4" type="ORF">PAA8504_03084</name>
</gene>
<dbReference type="InterPro" id="IPR029753">
    <property type="entry name" value="D-isomer_DH_CS"/>
</dbReference>
<protein>
    <submittedName>
        <fullName evidence="4">Glyoxylate/hydroxypyruvate reductase A</fullName>
        <ecNumber evidence="4">1.1.1.79</ecNumber>
    </submittedName>
</protein>
<reference evidence="4 5" key="1">
    <citation type="submission" date="2018-03" db="EMBL/GenBank/DDBJ databases">
        <authorList>
            <person name="Keele B.F."/>
        </authorList>
    </citation>
    <scope>NUCLEOTIDE SEQUENCE [LARGE SCALE GENOMIC DNA]</scope>
    <source>
        <strain evidence="4 5">CECT 8504</strain>
    </source>
</reference>
<dbReference type="EMBL" id="ONZF01000008">
    <property type="protein sequence ID" value="SPJ25233.1"/>
    <property type="molecule type" value="Genomic_DNA"/>
</dbReference>
<dbReference type="Proteomes" id="UP000244912">
    <property type="component" value="Unassembled WGS sequence"/>
</dbReference>
<dbReference type="OrthoDB" id="9787219at2"/>
<feature type="domain" description="D-isomer specific 2-hydroxyacid dehydrogenase NAD-binding" evidence="3">
    <location>
        <begin position="106"/>
        <end position="274"/>
    </location>
</feature>
<dbReference type="InterPro" id="IPR006140">
    <property type="entry name" value="D-isomer_DH_NAD-bd"/>
</dbReference>
<keyword evidence="2" id="KW-0520">NAD</keyword>
<dbReference type="SUPFAM" id="SSF51735">
    <property type="entry name" value="NAD(P)-binding Rossmann-fold domains"/>
    <property type="match status" value="1"/>
</dbReference>
<keyword evidence="4" id="KW-0670">Pyruvate</keyword>
<dbReference type="GO" id="GO:0051287">
    <property type="term" value="F:NAD binding"/>
    <property type="evidence" value="ECO:0007669"/>
    <property type="project" value="InterPro"/>
</dbReference>
<evidence type="ECO:0000256" key="1">
    <source>
        <dbReference type="ARBA" id="ARBA00023002"/>
    </source>
</evidence>